<dbReference type="RefSeq" id="WP_146155477.1">
    <property type="nucleotide sequence ID" value="NZ_PVNK01000091.1"/>
</dbReference>
<keyword evidence="4" id="KW-1185">Reference proteome</keyword>
<feature type="transmembrane region" description="Helical" evidence="2">
    <location>
        <begin position="129"/>
        <end position="152"/>
    </location>
</feature>
<feature type="coiled-coil region" evidence="1">
    <location>
        <begin position="193"/>
        <end position="244"/>
    </location>
</feature>
<name>A0A2S9YEB0_9BACT</name>
<organism evidence="3 4">
    <name type="scientific">Enhygromyxa salina</name>
    <dbReference type="NCBI Taxonomy" id="215803"/>
    <lineage>
        <taxon>Bacteria</taxon>
        <taxon>Pseudomonadati</taxon>
        <taxon>Myxococcota</taxon>
        <taxon>Polyangia</taxon>
        <taxon>Nannocystales</taxon>
        <taxon>Nannocystaceae</taxon>
        <taxon>Enhygromyxa</taxon>
    </lineage>
</organism>
<feature type="transmembrane region" description="Helical" evidence="2">
    <location>
        <begin position="26"/>
        <end position="45"/>
    </location>
</feature>
<proteinExistence type="predicted"/>
<feature type="transmembrane region" description="Helical" evidence="2">
    <location>
        <begin position="99"/>
        <end position="117"/>
    </location>
</feature>
<gene>
    <name evidence="3" type="ORF">ENSA5_16800</name>
</gene>
<evidence type="ECO:0000256" key="1">
    <source>
        <dbReference type="SAM" id="Coils"/>
    </source>
</evidence>
<dbReference type="AlphaFoldDB" id="A0A2S9YEB0"/>
<dbReference type="EMBL" id="PVNK01000091">
    <property type="protein sequence ID" value="PRQ03372.1"/>
    <property type="molecule type" value="Genomic_DNA"/>
</dbReference>
<accession>A0A2S9YEB0</accession>
<comment type="caution">
    <text evidence="3">The sequence shown here is derived from an EMBL/GenBank/DDBJ whole genome shotgun (WGS) entry which is preliminary data.</text>
</comment>
<evidence type="ECO:0000256" key="2">
    <source>
        <dbReference type="SAM" id="Phobius"/>
    </source>
</evidence>
<keyword evidence="2" id="KW-0812">Transmembrane</keyword>
<reference evidence="3 4" key="1">
    <citation type="submission" date="2018-03" db="EMBL/GenBank/DDBJ databases">
        <title>Draft Genome Sequences of the Obligatory Marine Myxobacteria Enhygromyxa salina SWB005.</title>
        <authorList>
            <person name="Poehlein A."/>
            <person name="Moghaddam J.A."/>
            <person name="Harms H."/>
            <person name="Alanjari M."/>
            <person name="Koenig G.M."/>
            <person name="Daniel R."/>
            <person name="Schaeberle T.F."/>
        </authorList>
    </citation>
    <scope>NUCLEOTIDE SEQUENCE [LARGE SCALE GENOMIC DNA]</scope>
    <source>
        <strain evidence="3 4">SWB005</strain>
    </source>
</reference>
<evidence type="ECO:0000313" key="4">
    <source>
        <dbReference type="Proteomes" id="UP000237968"/>
    </source>
</evidence>
<feature type="transmembrane region" description="Helical" evidence="2">
    <location>
        <begin position="57"/>
        <end position="78"/>
    </location>
</feature>
<sequence length="280" mass="30343">MALKLGKAYMTGELGLSADYTLGLRAWGLVLYGSMPASLAALGVGKLNPMNVPSPEPIVWVAAVMVASIPVLVTMLLIQQRLNSWYLACDHMILRSFNVTFVVFMAAGLLTGAAQVFTDGPPDDEFVRAIVNALLVGALTLSVSSALFLAAIKSDSGLPLLPAQSFTRDLDEARDAFYTIGRSGYWRRDPAALDQLESDIEHAQATLASLLRQVDPDGARARLYERLTQDLDSLEYARRQAKAAQTRFADYLDPAPPALSETDTRHRSGVDRLRAAMGVS</sequence>
<keyword evidence="2" id="KW-1133">Transmembrane helix</keyword>
<keyword evidence="2" id="KW-0472">Membrane</keyword>
<dbReference type="Proteomes" id="UP000237968">
    <property type="component" value="Unassembled WGS sequence"/>
</dbReference>
<keyword evidence="1" id="KW-0175">Coiled coil</keyword>
<evidence type="ECO:0000313" key="3">
    <source>
        <dbReference type="EMBL" id="PRQ03372.1"/>
    </source>
</evidence>
<protein>
    <submittedName>
        <fullName evidence="3">Uncharacterized protein</fullName>
    </submittedName>
</protein>